<dbReference type="InterPro" id="IPR034754">
    <property type="entry name" value="GEMIN8"/>
</dbReference>
<gene>
    <name evidence="3" type="primary">LOC106813589</name>
</gene>
<name>A0ABM1EM30_PRICU</name>
<organism evidence="2 3">
    <name type="scientific">Priapulus caudatus</name>
    <name type="common">Priapulid worm</name>
    <dbReference type="NCBI Taxonomy" id="37621"/>
    <lineage>
        <taxon>Eukaryota</taxon>
        <taxon>Metazoa</taxon>
        <taxon>Ecdysozoa</taxon>
        <taxon>Scalidophora</taxon>
        <taxon>Priapulida</taxon>
        <taxon>Priapulimorpha</taxon>
        <taxon>Priapulimorphida</taxon>
        <taxon>Priapulidae</taxon>
        <taxon>Priapulus</taxon>
    </lineage>
</organism>
<evidence type="ECO:0000313" key="3">
    <source>
        <dbReference type="RefSeq" id="XP_014673251.1"/>
    </source>
</evidence>
<dbReference type="PANTHER" id="PTHR16238:SF7">
    <property type="entry name" value="GEM-ASSOCIATED PROTEIN 8"/>
    <property type="match status" value="1"/>
</dbReference>
<keyword evidence="2" id="KW-1185">Reference proteome</keyword>
<evidence type="ECO:0000313" key="2">
    <source>
        <dbReference type="Proteomes" id="UP000695022"/>
    </source>
</evidence>
<feature type="region of interest" description="Disordered" evidence="1">
    <location>
        <begin position="99"/>
        <end position="132"/>
    </location>
</feature>
<reference evidence="3" key="1">
    <citation type="submission" date="2025-08" db="UniProtKB">
        <authorList>
            <consortium name="RefSeq"/>
        </authorList>
    </citation>
    <scope>IDENTIFICATION</scope>
</reference>
<dbReference type="GeneID" id="106813589"/>
<feature type="compositionally biased region" description="Basic and acidic residues" evidence="1">
    <location>
        <begin position="99"/>
        <end position="109"/>
    </location>
</feature>
<dbReference type="Pfam" id="PF15348">
    <property type="entry name" value="GEMIN8"/>
    <property type="match status" value="1"/>
</dbReference>
<proteinExistence type="predicted"/>
<dbReference type="RefSeq" id="XP_014673251.1">
    <property type="nucleotide sequence ID" value="XM_014817765.1"/>
</dbReference>
<accession>A0ABM1EM30</accession>
<protein>
    <submittedName>
        <fullName evidence="3">Gem-associated protein 8-like</fullName>
    </submittedName>
</protein>
<dbReference type="Proteomes" id="UP000695022">
    <property type="component" value="Unplaced"/>
</dbReference>
<evidence type="ECO:0000256" key="1">
    <source>
        <dbReference type="SAM" id="MobiDB-lite"/>
    </source>
</evidence>
<sequence length="251" mass="29675">MNFERDAWYNNPRYRHYWKHHELMKQWYGDYKSAHQELHKLATLHSGWLQQYQQQMLHANWWDWYRHATSESLHHSDRCGEHRRPDDVRNRDDFRRRDDYERVSTETDAYRQAPESTTDCDGRVADGNGDDDDVELEMEITEEMKEFFAISARHRQERDAAKRRPTTTRDAAGEEGEGDYVLAEDVSSLHIRATVAPPAERPGVRRAAEMRELYGAGHAMIHGMETAMQLSYDRDCDIKQPKLWPSIPLNL</sequence>
<dbReference type="PANTHER" id="PTHR16238">
    <property type="entry name" value="GEM-ASSOCIATED PROTEIN 8"/>
    <property type="match status" value="1"/>
</dbReference>
<feature type="region of interest" description="Disordered" evidence="1">
    <location>
        <begin position="154"/>
        <end position="175"/>
    </location>
</feature>